<dbReference type="Pfam" id="PF00440">
    <property type="entry name" value="TetR_N"/>
    <property type="match status" value="1"/>
</dbReference>
<dbReference type="PRINTS" id="PR00455">
    <property type="entry name" value="HTHTETR"/>
</dbReference>
<name>A0A1M5WFS9_9CLOT</name>
<dbReference type="PANTHER" id="PTHR43479">
    <property type="entry name" value="ACREF/ENVCD OPERON REPRESSOR-RELATED"/>
    <property type="match status" value="1"/>
</dbReference>
<feature type="domain" description="HTH tetR-type" evidence="3">
    <location>
        <begin position="1"/>
        <end position="60"/>
    </location>
</feature>
<dbReference type="PROSITE" id="PS50977">
    <property type="entry name" value="HTH_TETR_2"/>
    <property type="match status" value="1"/>
</dbReference>
<reference evidence="4 5" key="1">
    <citation type="submission" date="2016-11" db="EMBL/GenBank/DDBJ databases">
        <authorList>
            <person name="Jaros S."/>
            <person name="Januszkiewicz K."/>
            <person name="Wedrychowicz H."/>
        </authorList>
    </citation>
    <scope>NUCLEOTIDE SEQUENCE [LARGE SCALE GENOMIC DNA]</scope>
    <source>
        <strain evidence="4 5">DSM 8605</strain>
    </source>
</reference>
<accession>A0A1M5WFS9</accession>
<feature type="DNA-binding region" description="H-T-H motif" evidence="2">
    <location>
        <begin position="23"/>
        <end position="42"/>
    </location>
</feature>
<evidence type="ECO:0000259" key="3">
    <source>
        <dbReference type="PROSITE" id="PS50977"/>
    </source>
</evidence>
<keyword evidence="1 2" id="KW-0238">DNA-binding</keyword>
<dbReference type="InterPro" id="IPR001647">
    <property type="entry name" value="HTH_TetR"/>
</dbReference>
<evidence type="ECO:0000256" key="1">
    <source>
        <dbReference type="ARBA" id="ARBA00023125"/>
    </source>
</evidence>
<dbReference type="PANTHER" id="PTHR43479:SF11">
    <property type="entry name" value="ACREF_ENVCD OPERON REPRESSOR-RELATED"/>
    <property type="match status" value="1"/>
</dbReference>
<evidence type="ECO:0000256" key="2">
    <source>
        <dbReference type="PROSITE-ProRule" id="PRU00335"/>
    </source>
</evidence>
<dbReference type="SUPFAM" id="SSF46689">
    <property type="entry name" value="Homeodomain-like"/>
    <property type="match status" value="1"/>
</dbReference>
<dbReference type="Gene3D" id="1.10.10.60">
    <property type="entry name" value="Homeodomain-like"/>
    <property type="match status" value="1"/>
</dbReference>
<dbReference type="Gene3D" id="1.10.357.10">
    <property type="entry name" value="Tetracycline Repressor, domain 2"/>
    <property type="match status" value="1"/>
</dbReference>
<dbReference type="Proteomes" id="UP000184447">
    <property type="component" value="Unassembled WGS sequence"/>
</dbReference>
<organism evidence="4 5">
    <name type="scientific">Clostridium grantii DSM 8605</name>
    <dbReference type="NCBI Taxonomy" id="1121316"/>
    <lineage>
        <taxon>Bacteria</taxon>
        <taxon>Bacillati</taxon>
        <taxon>Bacillota</taxon>
        <taxon>Clostridia</taxon>
        <taxon>Eubacteriales</taxon>
        <taxon>Clostridiaceae</taxon>
        <taxon>Clostridium</taxon>
    </lineage>
</organism>
<dbReference type="STRING" id="1121316.SAMN02745207_02864"/>
<sequence>METRKKIMNSAFELFAKKGISFSLTEVASEVGIKKASIYAHFQSKEMLLKEVIDKELKEYFFEINQENDNLEKIFYGVLDYYNNSQTKLLFWKRLLLLPPEAIEDSILDKVHKLSEDRFQIVKELIVSESKKGRIKINCDEAFCLMFFSLIHGLLSSELIYHPYNIREHYDIIWNQFWLSIKK</sequence>
<dbReference type="GO" id="GO:0003677">
    <property type="term" value="F:DNA binding"/>
    <property type="evidence" value="ECO:0007669"/>
    <property type="project" value="UniProtKB-UniRule"/>
</dbReference>
<evidence type="ECO:0000313" key="4">
    <source>
        <dbReference type="EMBL" id="SHH86258.1"/>
    </source>
</evidence>
<protein>
    <submittedName>
        <fullName evidence="4">Transcriptional regulator, TetR family</fullName>
    </submittedName>
</protein>
<keyword evidence="5" id="KW-1185">Reference proteome</keyword>
<evidence type="ECO:0000313" key="5">
    <source>
        <dbReference type="Proteomes" id="UP000184447"/>
    </source>
</evidence>
<dbReference type="OrthoDB" id="9808476at2"/>
<proteinExistence type="predicted"/>
<dbReference type="AlphaFoldDB" id="A0A1M5WFS9"/>
<dbReference type="InterPro" id="IPR009057">
    <property type="entry name" value="Homeodomain-like_sf"/>
</dbReference>
<dbReference type="InterPro" id="IPR050624">
    <property type="entry name" value="HTH-type_Tx_Regulator"/>
</dbReference>
<dbReference type="RefSeq" id="WP_073339095.1">
    <property type="nucleotide sequence ID" value="NZ_FQXM01000017.1"/>
</dbReference>
<gene>
    <name evidence="4" type="ORF">SAMN02745207_02864</name>
</gene>
<dbReference type="EMBL" id="FQXM01000017">
    <property type="protein sequence ID" value="SHH86258.1"/>
    <property type="molecule type" value="Genomic_DNA"/>
</dbReference>